<accession>A0ACC2HH60</accession>
<name>A0ACC2HH60_DALPE</name>
<feature type="non-terminal residue" evidence="1">
    <location>
        <position position="175"/>
    </location>
</feature>
<dbReference type="Proteomes" id="UP001157502">
    <property type="component" value="Chromosome 2"/>
</dbReference>
<evidence type="ECO:0000313" key="2">
    <source>
        <dbReference type="Proteomes" id="UP001157502"/>
    </source>
</evidence>
<gene>
    <name evidence="1" type="ORF">DPEC_G00024990</name>
</gene>
<protein>
    <submittedName>
        <fullName evidence="1">Uncharacterized protein</fullName>
    </submittedName>
</protein>
<sequence length="175" mass="19855">CHELRERQEDLSFKRPTHSFFNCVYTLTYKFIAERRGLSMQAVIGIFVILMGVSYATVTICDATQKSSQCLVALGGTLDIKLMNNTSGVELHFKKNLTNGPEPIFIMKNNNVSIKKLTEGRSEFFMNNGTFRLTNLEITDAGLYLLEVYFYLNGSQIGTRHVQLDIQDANNKEEP</sequence>
<proteinExistence type="predicted"/>
<keyword evidence="2" id="KW-1185">Reference proteome</keyword>
<reference evidence="1" key="1">
    <citation type="submission" date="2021-05" db="EMBL/GenBank/DDBJ databases">
        <authorList>
            <person name="Pan Q."/>
            <person name="Jouanno E."/>
            <person name="Zahm M."/>
            <person name="Klopp C."/>
            <person name="Cabau C."/>
            <person name="Louis A."/>
            <person name="Berthelot C."/>
            <person name="Parey E."/>
            <person name="Roest Crollius H."/>
            <person name="Montfort J."/>
            <person name="Robinson-Rechavi M."/>
            <person name="Bouchez O."/>
            <person name="Lampietro C."/>
            <person name="Lopez Roques C."/>
            <person name="Donnadieu C."/>
            <person name="Postlethwait J."/>
            <person name="Bobe J."/>
            <person name="Dillon D."/>
            <person name="Chandos A."/>
            <person name="von Hippel F."/>
            <person name="Guiguen Y."/>
        </authorList>
    </citation>
    <scope>NUCLEOTIDE SEQUENCE</scope>
    <source>
        <strain evidence="1">YG-Jan2019</strain>
    </source>
</reference>
<organism evidence="1 2">
    <name type="scientific">Dallia pectoralis</name>
    <name type="common">Alaska blackfish</name>
    <dbReference type="NCBI Taxonomy" id="75939"/>
    <lineage>
        <taxon>Eukaryota</taxon>
        <taxon>Metazoa</taxon>
        <taxon>Chordata</taxon>
        <taxon>Craniata</taxon>
        <taxon>Vertebrata</taxon>
        <taxon>Euteleostomi</taxon>
        <taxon>Actinopterygii</taxon>
        <taxon>Neopterygii</taxon>
        <taxon>Teleostei</taxon>
        <taxon>Protacanthopterygii</taxon>
        <taxon>Esociformes</taxon>
        <taxon>Umbridae</taxon>
        <taxon>Dallia</taxon>
    </lineage>
</organism>
<evidence type="ECO:0000313" key="1">
    <source>
        <dbReference type="EMBL" id="KAJ8015329.1"/>
    </source>
</evidence>
<comment type="caution">
    <text evidence="1">The sequence shown here is derived from an EMBL/GenBank/DDBJ whole genome shotgun (WGS) entry which is preliminary data.</text>
</comment>
<dbReference type="EMBL" id="CM055729">
    <property type="protein sequence ID" value="KAJ8015329.1"/>
    <property type="molecule type" value="Genomic_DNA"/>
</dbReference>
<feature type="non-terminal residue" evidence="1">
    <location>
        <position position="1"/>
    </location>
</feature>